<accession>A0A5B6TEM1</accession>
<dbReference type="GO" id="GO:0000160">
    <property type="term" value="P:phosphorelay signal transduction system"/>
    <property type="evidence" value="ECO:0007669"/>
    <property type="project" value="InterPro"/>
</dbReference>
<dbReference type="InterPro" id="IPR001789">
    <property type="entry name" value="Sig_transdc_resp-reg_receiver"/>
</dbReference>
<organism evidence="3 4">
    <name type="scientific">Rufibacter hautae</name>
    <dbReference type="NCBI Taxonomy" id="2595005"/>
    <lineage>
        <taxon>Bacteria</taxon>
        <taxon>Pseudomonadati</taxon>
        <taxon>Bacteroidota</taxon>
        <taxon>Cytophagia</taxon>
        <taxon>Cytophagales</taxon>
        <taxon>Hymenobacteraceae</taxon>
        <taxon>Rufibacter</taxon>
    </lineage>
</organism>
<dbReference type="Proteomes" id="UP000324133">
    <property type="component" value="Unassembled WGS sequence"/>
</dbReference>
<evidence type="ECO:0000313" key="3">
    <source>
        <dbReference type="EMBL" id="KAA3438909.1"/>
    </source>
</evidence>
<proteinExistence type="predicted"/>
<gene>
    <name evidence="3" type="ORF">FOA19_15195</name>
</gene>
<dbReference type="PROSITE" id="PS50110">
    <property type="entry name" value="RESPONSE_REGULATORY"/>
    <property type="match status" value="1"/>
</dbReference>
<protein>
    <submittedName>
        <fullName evidence="3">Response regulator</fullName>
    </submittedName>
</protein>
<name>A0A5B6TEM1_9BACT</name>
<comment type="caution">
    <text evidence="3">The sequence shown here is derived from an EMBL/GenBank/DDBJ whole genome shotgun (WGS) entry which is preliminary data.</text>
</comment>
<sequence>MEDKEVNILLVEDDEVDIMNVQRAFKKNNITNPLHIAHNGLEALEMLKEGAIPMPPIIILDINMPKMNGIEFLQELRKDPALNRISVFVMTTSNEDSDKINAYNLNVAGYILKPLSFEKFLTSVATLNRYWKLCERP</sequence>
<dbReference type="PANTHER" id="PTHR44520:SF2">
    <property type="entry name" value="RESPONSE REGULATOR RCP1"/>
    <property type="match status" value="1"/>
</dbReference>
<dbReference type="SUPFAM" id="SSF52172">
    <property type="entry name" value="CheY-like"/>
    <property type="match status" value="1"/>
</dbReference>
<dbReference type="Pfam" id="PF00072">
    <property type="entry name" value="Response_reg"/>
    <property type="match status" value="1"/>
</dbReference>
<keyword evidence="4" id="KW-1185">Reference proteome</keyword>
<evidence type="ECO:0000256" key="1">
    <source>
        <dbReference type="PROSITE-ProRule" id="PRU00169"/>
    </source>
</evidence>
<dbReference type="InterPro" id="IPR011006">
    <property type="entry name" value="CheY-like_superfamily"/>
</dbReference>
<evidence type="ECO:0000259" key="2">
    <source>
        <dbReference type="PROSITE" id="PS50110"/>
    </source>
</evidence>
<keyword evidence="1" id="KW-0597">Phosphoprotein</keyword>
<dbReference type="EMBL" id="VKKY01000002">
    <property type="protein sequence ID" value="KAA3438909.1"/>
    <property type="molecule type" value="Genomic_DNA"/>
</dbReference>
<dbReference type="PANTHER" id="PTHR44520">
    <property type="entry name" value="RESPONSE REGULATOR RCP1-RELATED"/>
    <property type="match status" value="1"/>
</dbReference>
<feature type="domain" description="Response regulatory" evidence="2">
    <location>
        <begin position="7"/>
        <end position="128"/>
    </location>
</feature>
<reference evidence="3 4" key="1">
    <citation type="submission" date="2019-07" db="EMBL/GenBank/DDBJ databases">
        <title>Rufibacter sp. nov., isolated from lake sediment.</title>
        <authorList>
            <person name="Qu J.-H."/>
        </authorList>
    </citation>
    <scope>NUCLEOTIDE SEQUENCE [LARGE SCALE GENOMIC DNA]</scope>
    <source>
        <strain evidence="3 4">NBS58-1</strain>
    </source>
</reference>
<dbReference type="SMART" id="SM00448">
    <property type="entry name" value="REC"/>
    <property type="match status" value="1"/>
</dbReference>
<evidence type="ECO:0000313" key="4">
    <source>
        <dbReference type="Proteomes" id="UP000324133"/>
    </source>
</evidence>
<dbReference type="OrthoDB" id="7631574at2"/>
<dbReference type="Gene3D" id="3.40.50.2300">
    <property type="match status" value="1"/>
</dbReference>
<feature type="modified residue" description="4-aspartylphosphate" evidence="1">
    <location>
        <position position="61"/>
    </location>
</feature>
<dbReference type="InterPro" id="IPR052893">
    <property type="entry name" value="TCS_response_regulator"/>
</dbReference>
<dbReference type="CDD" id="cd17557">
    <property type="entry name" value="REC_Rcp-like"/>
    <property type="match status" value="1"/>
</dbReference>
<dbReference type="AlphaFoldDB" id="A0A5B6TEM1"/>